<protein>
    <submittedName>
        <fullName evidence="3">ALBA-Domain Protein</fullName>
    </submittedName>
</protein>
<name>A0A1G4ICF0_TRYEQ</name>
<keyword evidence="4" id="KW-1185">Reference proteome</keyword>
<organism evidence="3 4">
    <name type="scientific">Trypanosoma equiperdum</name>
    <dbReference type="NCBI Taxonomy" id="5694"/>
    <lineage>
        <taxon>Eukaryota</taxon>
        <taxon>Discoba</taxon>
        <taxon>Euglenozoa</taxon>
        <taxon>Kinetoplastea</taxon>
        <taxon>Metakinetoplastina</taxon>
        <taxon>Trypanosomatida</taxon>
        <taxon>Trypanosomatidae</taxon>
        <taxon>Trypanosoma</taxon>
    </lineage>
</organism>
<dbReference type="PIRSF" id="PIRSF030333">
    <property type="entry name" value="UCP030333_Alba"/>
    <property type="match status" value="1"/>
</dbReference>
<proteinExistence type="predicted"/>
<dbReference type="RefSeq" id="XP_067080898.1">
    <property type="nucleotide sequence ID" value="XM_067224797.1"/>
</dbReference>
<dbReference type="Pfam" id="PF01918">
    <property type="entry name" value="Alba"/>
    <property type="match status" value="1"/>
</dbReference>
<dbReference type="SMR" id="A0A1G4ICF0"/>
<dbReference type="PANTHER" id="PTHR31947:SF36">
    <property type="entry name" value="DNA_RNA-BINDING PROTEIN ALBA-LIKE DOMAIN-CONTAINING PROTEIN"/>
    <property type="match status" value="1"/>
</dbReference>
<dbReference type="PANTHER" id="PTHR31947">
    <property type="entry name" value="DNA/RNA-BINDING PROTEIN ALBA 3"/>
    <property type="match status" value="1"/>
</dbReference>
<evidence type="ECO:0000259" key="2">
    <source>
        <dbReference type="Pfam" id="PF01918"/>
    </source>
</evidence>
<dbReference type="GO" id="GO:0005634">
    <property type="term" value="C:nucleus"/>
    <property type="evidence" value="ECO:0007669"/>
    <property type="project" value="TreeGrafter"/>
</dbReference>
<sequence length="125" mass="14038">MTTGKSDRPRNSVRVGYRGTKFLFVDITKHLLHDGEKEVYVSALGGAINEAVSVVEMLKDQQMVVVKKITTSRQVSEEPDDGPVDKIEIVVTKADGFDAKYEEQQKAREAKRLEKEKNEKEKATA</sequence>
<dbReference type="Gene3D" id="3.30.110.20">
    <property type="entry name" value="Alba-like domain"/>
    <property type="match status" value="1"/>
</dbReference>
<dbReference type="InterPro" id="IPR002775">
    <property type="entry name" value="DNA/RNA-bd_Alba-like"/>
</dbReference>
<reference evidence="3" key="1">
    <citation type="submission" date="2016-09" db="EMBL/GenBank/DDBJ databases">
        <authorList>
            <person name="Hebert L."/>
            <person name="Moumen B."/>
        </authorList>
    </citation>
    <scope>NUCLEOTIDE SEQUENCE [LARGE SCALE GENOMIC DNA]</scope>
    <source>
        <strain evidence="3">OVI</strain>
    </source>
</reference>
<feature type="domain" description="DNA/RNA-binding protein Alba-like" evidence="2">
    <location>
        <begin position="11"/>
        <end position="72"/>
    </location>
</feature>
<dbReference type="GeneID" id="92375530"/>
<evidence type="ECO:0000256" key="1">
    <source>
        <dbReference type="SAM" id="MobiDB-lite"/>
    </source>
</evidence>
<evidence type="ECO:0000313" key="3">
    <source>
        <dbReference type="EMBL" id="SCU70021.1"/>
    </source>
</evidence>
<dbReference type="AlphaFoldDB" id="A0A1G4ICF0"/>
<dbReference type="EMBL" id="CZPT02001346">
    <property type="protein sequence ID" value="SCU70021.1"/>
    <property type="molecule type" value="Genomic_DNA"/>
</dbReference>
<evidence type="ECO:0000313" key="4">
    <source>
        <dbReference type="Proteomes" id="UP000195570"/>
    </source>
</evidence>
<dbReference type="GO" id="GO:0003723">
    <property type="term" value="F:RNA binding"/>
    <property type="evidence" value="ECO:0007669"/>
    <property type="project" value="TreeGrafter"/>
</dbReference>
<gene>
    <name evidence="3" type="ORF">TEOVI_000159000</name>
</gene>
<dbReference type="InterPro" id="IPR036882">
    <property type="entry name" value="Alba-like_dom_sf"/>
</dbReference>
<dbReference type="SUPFAM" id="SSF82704">
    <property type="entry name" value="AlbA-like"/>
    <property type="match status" value="1"/>
</dbReference>
<dbReference type="VEuPathDB" id="TriTrypDB:TEOVI_000159000"/>
<accession>A0A1G4ICF0</accession>
<dbReference type="InterPro" id="IPR014560">
    <property type="entry name" value="UCP030333_Alba"/>
</dbReference>
<dbReference type="Proteomes" id="UP000195570">
    <property type="component" value="Unassembled WGS sequence"/>
</dbReference>
<comment type="caution">
    <text evidence="3">The sequence shown here is derived from an EMBL/GenBank/DDBJ whole genome shotgun (WGS) entry which is preliminary data.</text>
</comment>
<feature type="region of interest" description="Disordered" evidence="1">
    <location>
        <begin position="101"/>
        <end position="125"/>
    </location>
</feature>